<sequence>MFLVYNAEGESPITIANKFAAIANKFAGSSTRGCTLRWTMGPGVKARGPMDGDERVRESGRFGVGLRTQ</sequence>
<protein>
    <submittedName>
        <fullName evidence="2">Uncharacterized protein</fullName>
    </submittedName>
</protein>
<proteinExistence type="predicted"/>
<dbReference type="AlphaFoldDB" id="A0A915J8D7"/>
<accession>A0A915J8D7</accession>
<dbReference type="WBParaSite" id="nRc.2.0.1.t21984-RA">
    <property type="protein sequence ID" value="nRc.2.0.1.t21984-RA"/>
    <property type="gene ID" value="nRc.2.0.1.g21984"/>
</dbReference>
<name>A0A915J8D7_ROMCU</name>
<organism evidence="1 2">
    <name type="scientific">Romanomermis culicivorax</name>
    <name type="common">Nematode worm</name>
    <dbReference type="NCBI Taxonomy" id="13658"/>
    <lineage>
        <taxon>Eukaryota</taxon>
        <taxon>Metazoa</taxon>
        <taxon>Ecdysozoa</taxon>
        <taxon>Nematoda</taxon>
        <taxon>Enoplea</taxon>
        <taxon>Dorylaimia</taxon>
        <taxon>Mermithida</taxon>
        <taxon>Mermithoidea</taxon>
        <taxon>Mermithidae</taxon>
        <taxon>Romanomermis</taxon>
    </lineage>
</organism>
<evidence type="ECO:0000313" key="2">
    <source>
        <dbReference type="WBParaSite" id="nRc.2.0.1.t21984-RA"/>
    </source>
</evidence>
<reference evidence="2" key="1">
    <citation type="submission" date="2022-11" db="UniProtKB">
        <authorList>
            <consortium name="WormBaseParasite"/>
        </authorList>
    </citation>
    <scope>IDENTIFICATION</scope>
</reference>
<evidence type="ECO:0000313" key="1">
    <source>
        <dbReference type="Proteomes" id="UP000887565"/>
    </source>
</evidence>
<dbReference type="Proteomes" id="UP000887565">
    <property type="component" value="Unplaced"/>
</dbReference>
<keyword evidence="1" id="KW-1185">Reference proteome</keyword>